<dbReference type="EMBL" id="LWSA01000083">
    <property type="protein sequence ID" value="OCX73993.1"/>
    <property type="molecule type" value="Genomic_DNA"/>
</dbReference>
<reference evidence="1 2" key="1">
    <citation type="journal article" date="2016" name="Int. J. Mol. Sci.">
        <title>Comparative genomics of the extreme acidophile Acidithiobacillus thiooxidans reveals intraspecific divergence and niche adaptation.</title>
        <authorList>
            <person name="Zhang X."/>
            <person name="Feng X."/>
            <person name="Tao J."/>
            <person name="Ma L."/>
            <person name="Xiao Y."/>
            <person name="Liang Y."/>
            <person name="Liu X."/>
            <person name="Yin H."/>
        </authorList>
    </citation>
    <scope>NUCLEOTIDE SEQUENCE [LARGE SCALE GENOMIC DNA]</scope>
    <source>
        <strain evidence="1 2">A02</strain>
    </source>
</reference>
<sequence length="117" mass="12524">MIMNRVFQMVLALVVAGVAMNEQPRAVFNVLHEMGEGREVAEQVRAQVGFFALALVAARRAAFILGSSALQTAKGRTSNAVRVMASVHEAAVAAVNHAAPWLSGHHPKHLTGMERIA</sequence>
<name>A0A1C2IDF4_ACITH</name>
<gene>
    <name evidence="1" type="ORF">A6P07_06865</name>
</gene>
<dbReference type="Proteomes" id="UP000094893">
    <property type="component" value="Unassembled WGS sequence"/>
</dbReference>
<dbReference type="AlphaFoldDB" id="A0A1C2IDF4"/>
<evidence type="ECO:0000313" key="2">
    <source>
        <dbReference type="Proteomes" id="UP000094893"/>
    </source>
</evidence>
<dbReference type="STRING" id="930.GCA_002079865_01510"/>
<comment type="caution">
    <text evidence="1">The sequence shown here is derived from an EMBL/GenBank/DDBJ whole genome shotgun (WGS) entry which is preliminary data.</text>
</comment>
<protein>
    <submittedName>
        <fullName evidence="1">Uncharacterized protein</fullName>
    </submittedName>
</protein>
<proteinExistence type="predicted"/>
<evidence type="ECO:0000313" key="1">
    <source>
        <dbReference type="EMBL" id="OCX73993.1"/>
    </source>
</evidence>
<accession>A0A1C2IDF4</accession>
<organism evidence="1 2">
    <name type="scientific">Acidithiobacillus thiooxidans</name>
    <name type="common">Thiobacillus thiooxidans</name>
    <dbReference type="NCBI Taxonomy" id="930"/>
    <lineage>
        <taxon>Bacteria</taxon>
        <taxon>Pseudomonadati</taxon>
        <taxon>Pseudomonadota</taxon>
        <taxon>Acidithiobacillia</taxon>
        <taxon>Acidithiobacillales</taxon>
        <taxon>Acidithiobacillaceae</taxon>
        <taxon>Acidithiobacillus</taxon>
    </lineage>
</organism>